<dbReference type="EMBL" id="JABBWK010000061">
    <property type="protein sequence ID" value="KAG1895900.1"/>
    <property type="molecule type" value="Genomic_DNA"/>
</dbReference>
<protein>
    <submittedName>
        <fullName evidence="1">Uncharacterized protein</fullName>
    </submittedName>
</protein>
<organism evidence="1 2">
    <name type="scientific">Suillus fuscotomentosus</name>
    <dbReference type="NCBI Taxonomy" id="1912939"/>
    <lineage>
        <taxon>Eukaryota</taxon>
        <taxon>Fungi</taxon>
        <taxon>Dikarya</taxon>
        <taxon>Basidiomycota</taxon>
        <taxon>Agaricomycotina</taxon>
        <taxon>Agaricomycetes</taxon>
        <taxon>Agaricomycetidae</taxon>
        <taxon>Boletales</taxon>
        <taxon>Suillineae</taxon>
        <taxon>Suillaceae</taxon>
        <taxon>Suillus</taxon>
    </lineage>
</organism>
<dbReference type="Gene3D" id="3.40.30.10">
    <property type="entry name" value="Glutaredoxin"/>
    <property type="match status" value="1"/>
</dbReference>
<dbReference type="Proteomes" id="UP001195769">
    <property type="component" value="Unassembled WGS sequence"/>
</dbReference>
<keyword evidence="2" id="KW-1185">Reference proteome</keyword>
<comment type="caution">
    <text evidence="1">The sequence shown here is derived from an EMBL/GenBank/DDBJ whole genome shotgun (WGS) entry which is preliminary data.</text>
</comment>
<feature type="non-terminal residue" evidence="1">
    <location>
        <position position="157"/>
    </location>
</feature>
<dbReference type="SUPFAM" id="SSF52833">
    <property type="entry name" value="Thioredoxin-like"/>
    <property type="match status" value="1"/>
</dbReference>
<proteinExistence type="predicted"/>
<name>A0AAD4DXH2_9AGAM</name>
<dbReference type="RefSeq" id="XP_041221476.1">
    <property type="nucleotide sequence ID" value="XM_041369887.1"/>
</dbReference>
<evidence type="ECO:0000313" key="1">
    <source>
        <dbReference type="EMBL" id="KAG1895900.1"/>
    </source>
</evidence>
<accession>A0AAD4DXH2</accession>
<reference evidence="1" key="1">
    <citation type="journal article" date="2020" name="New Phytol.">
        <title>Comparative genomics reveals dynamic genome evolution in host specialist ectomycorrhizal fungi.</title>
        <authorList>
            <person name="Lofgren L.A."/>
            <person name="Nguyen N.H."/>
            <person name="Vilgalys R."/>
            <person name="Ruytinx J."/>
            <person name="Liao H.L."/>
            <person name="Branco S."/>
            <person name="Kuo A."/>
            <person name="LaButti K."/>
            <person name="Lipzen A."/>
            <person name="Andreopoulos W."/>
            <person name="Pangilinan J."/>
            <person name="Riley R."/>
            <person name="Hundley H."/>
            <person name="Na H."/>
            <person name="Barry K."/>
            <person name="Grigoriev I.V."/>
            <person name="Stajich J.E."/>
            <person name="Kennedy P.G."/>
        </authorList>
    </citation>
    <scope>NUCLEOTIDE SEQUENCE</scope>
    <source>
        <strain evidence="1">FC203</strain>
    </source>
</reference>
<dbReference type="AlphaFoldDB" id="A0AAD4DXH2"/>
<evidence type="ECO:0000313" key="2">
    <source>
        <dbReference type="Proteomes" id="UP001195769"/>
    </source>
</evidence>
<sequence>LDELQELAAVAAFIAALPQNMIPCSIDPAKPIDPQLVLDFDTRSPRAADELNQIVQDVWSQYPVMLFTKRYQSLQRIIAVMDLQPPPMTFEVDQREDSEVLIPLLHHLTSSTDLPLVLIGGKSVGSIAAIRELDESSELYMLITNAGAVLDGRQKKK</sequence>
<feature type="non-terminal residue" evidence="1">
    <location>
        <position position="1"/>
    </location>
</feature>
<dbReference type="InterPro" id="IPR036249">
    <property type="entry name" value="Thioredoxin-like_sf"/>
</dbReference>
<dbReference type="GeneID" id="64664185"/>
<gene>
    <name evidence="1" type="ORF">F5891DRAFT_1250520</name>
</gene>